<feature type="binding site" evidence="4">
    <location>
        <position position="9"/>
    </location>
    <ligand>
        <name>a divalent metal cation</name>
        <dbReference type="ChEBI" id="CHEBI:60240"/>
        <label>1</label>
    </ligand>
</feature>
<dbReference type="Gene3D" id="3.20.20.140">
    <property type="entry name" value="Metal-dependent hydrolases"/>
    <property type="match status" value="1"/>
</dbReference>
<dbReference type="AlphaFoldDB" id="A0A1I5U5R5"/>
<feature type="binding site" evidence="4">
    <location>
        <position position="7"/>
    </location>
    <ligand>
        <name>a divalent metal cation</name>
        <dbReference type="ChEBI" id="CHEBI:60240"/>
        <label>1</label>
    </ligand>
</feature>
<dbReference type="FunFam" id="3.20.20.140:FF:000005">
    <property type="entry name" value="TatD family hydrolase"/>
    <property type="match status" value="1"/>
</dbReference>
<protein>
    <submittedName>
        <fullName evidence="5">TatD DNase family protein</fullName>
    </submittedName>
</protein>
<name>A0A1I5U5R5_9BACT</name>
<dbReference type="Proteomes" id="UP000199031">
    <property type="component" value="Unassembled WGS sequence"/>
</dbReference>
<gene>
    <name evidence="5" type="ORF">SAMN05444277_10367</name>
</gene>
<dbReference type="EMBL" id="FOXQ01000003">
    <property type="protein sequence ID" value="SFP90267.1"/>
    <property type="molecule type" value="Genomic_DNA"/>
</dbReference>
<dbReference type="GO" id="GO:0005829">
    <property type="term" value="C:cytosol"/>
    <property type="evidence" value="ECO:0007669"/>
    <property type="project" value="TreeGrafter"/>
</dbReference>
<keyword evidence="6" id="KW-1185">Reference proteome</keyword>
<sequence>MQLIDTHCHLYLPDFKDDLSDVILRAESQGVNKFYLPCIDSSVINDMLTLEQAYSEKCFSMAGLHPCSVNNDFKQELSQIRDFSTKISFPAVGEIGLDFHWSTEFMREQYQAFEIQMQWALEEKLPIVIHTRNAMKETIDFVKPYSNKGLRGIFHCFGGSYEEAAQIIEMGFLLGIGGVLTYKKSGLDQTLSKINLEHIVLETDAPYLTPVPYRGKRNESSYIKIIAQKLAEVKQVTLEEVAAVTTSNAENIFGK</sequence>
<feature type="binding site" evidence="4">
    <location>
        <position position="130"/>
    </location>
    <ligand>
        <name>a divalent metal cation</name>
        <dbReference type="ChEBI" id="CHEBI:60240"/>
        <label>2</label>
    </ligand>
</feature>
<keyword evidence="3" id="KW-0378">Hydrolase</keyword>
<proteinExistence type="inferred from homology"/>
<organism evidence="5 6">
    <name type="scientific">Parafilimonas terrae</name>
    <dbReference type="NCBI Taxonomy" id="1465490"/>
    <lineage>
        <taxon>Bacteria</taxon>
        <taxon>Pseudomonadati</taxon>
        <taxon>Bacteroidota</taxon>
        <taxon>Chitinophagia</taxon>
        <taxon>Chitinophagales</taxon>
        <taxon>Chitinophagaceae</taxon>
        <taxon>Parafilimonas</taxon>
    </lineage>
</organism>
<dbReference type="OrthoDB" id="9810005at2"/>
<evidence type="ECO:0000256" key="4">
    <source>
        <dbReference type="PIRSR" id="PIRSR005902-1"/>
    </source>
</evidence>
<feature type="binding site" evidence="4">
    <location>
        <position position="204"/>
    </location>
    <ligand>
        <name>a divalent metal cation</name>
        <dbReference type="ChEBI" id="CHEBI:60240"/>
        <label>1</label>
    </ligand>
</feature>
<feature type="binding site" evidence="4">
    <location>
        <position position="155"/>
    </location>
    <ligand>
        <name>a divalent metal cation</name>
        <dbReference type="ChEBI" id="CHEBI:60240"/>
        <label>2</label>
    </ligand>
</feature>
<dbReference type="STRING" id="1465490.SAMN05444277_10367"/>
<dbReference type="GO" id="GO:0046872">
    <property type="term" value="F:metal ion binding"/>
    <property type="evidence" value="ECO:0007669"/>
    <property type="project" value="UniProtKB-KW"/>
</dbReference>
<evidence type="ECO:0000256" key="1">
    <source>
        <dbReference type="ARBA" id="ARBA00009275"/>
    </source>
</evidence>
<dbReference type="RefSeq" id="WP_090656427.1">
    <property type="nucleotide sequence ID" value="NZ_FOXQ01000003.1"/>
</dbReference>
<reference evidence="5 6" key="1">
    <citation type="submission" date="2016-10" db="EMBL/GenBank/DDBJ databases">
        <authorList>
            <person name="de Groot N.N."/>
        </authorList>
    </citation>
    <scope>NUCLEOTIDE SEQUENCE [LARGE SCALE GENOMIC DNA]</scope>
    <source>
        <strain evidence="5 6">DSM 28286</strain>
    </source>
</reference>
<dbReference type="CDD" id="cd01310">
    <property type="entry name" value="TatD_DNAse"/>
    <property type="match status" value="1"/>
</dbReference>
<dbReference type="SUPFAM" id="SSF51556">
    <property type="entry name" value="Metallo-dependent hydrolases"/>
    <property type="match status" value="1"/>
</dbReference>
<dbReference type="InterPro" id="IPR015991">
    <property type="entry name" value="TatD/YcfH-like"/>
</dbReference>
<feature type="binding site" evidence="4">
    <location>
        <position position="94"/>
    </location>
    <ligand>
        <name>a divalent metal cation</name>
        <dbReference type="ChEBI" id="CHEBI:60240"/>
        <label>1</label>
    </ligand>
</feature>
<dbReference type="PANTHER" id="PTHR46124:SF4">
    <property type="entry name" value="HYDROLASE TATD"/>
    <property type="match status" value="1"/>
</dbReference>
<dbReference type="Pfam" id="PF01026">
    <property type="entry name" value="TatD_DNase"/>
    <property type="match status" value="1"/>
</dbReference>
<dbReference type="PIRSF" id="PIRSF005902">
    <property type="entry name" value="DNase_TatD"/>
    <property type="match status" value="1"/>
</dbReference>
<evidence type="ECO:0000313" key="5">
    <source>
        <dbReference type="EMBL" id="SFP90267.1"/>
    </source>
</evidence>
<evidence type="ECO:0000256" key="3">
    <source>
        <dbReference type="ARBA" id="ARBA00022801"/>
    </source>
</evidence>
<evidence type="ECO:0000256" key="2">
    <source>
        <dbReference type="ARBA" id="ARBA00022723"/>
    </source>
</evidence>
<dbReference type="GO" id="GO:0016788">
    <property type="term" value="F:hydrolase activity, acting on ester bonds"/>
    <property type="evidence" value="ECO:0007669"/>
    <property type="project" value="InterPro"/>
</dbReference>
<evidence type="ECO:0000313" key="6">
    <source>
        <dbReference type="Proteomes" id="UP000199031"/>
    </source>
</evidence>
<dbReference type="NCBIfam" id="TIGR00010">
    <property type="entry name" value="YchF/TatD family DNA exonuclease"/>
    <property type="match status" value="1"/>
</dbReference>
<accession>A0A1I5U5R5</accession>
<dbReference type="InterPro" id="IPR001130">
    <property type="entry name" value="TatD-like"/>
</dbReference>
<dbReference type="GO" id="GO:0004536">
    <property type="term" value="F:DNA nuclease activity"/>
    <property type="evidence" value="ECO:0007669"/>
    <property type="project" value="InterPro"/>
</dbReference>
<keyword evidence="2 4" id="KW-0479">Metal-binding</keyword>
<dbReference type="PANTHER" id="PTHR46124">
    <property type="entry name" value="D-AMINOACYL-TRNA DEACYLASE"/>
    <property type="match status" value="1"/>
</dbReference>
<comment type="similarity">
    <text evidence="1">Belongs to the metallo-dependent hydrolases superfamily. TatD-type hydrolase family.</text>
</comment>
<dbReference type="InterPro" id="IPR032466">
    <property type="entry name" value="Metal_Hydrolase"/>
</dbReference>